<dbReference type="GO" id="GO:0006281">
    <property type="term" value="P:DNA repair"/>
    <property type="evidence" value="ECO:0007669"/>
    <property type="project" value="InterPro"/>
</dbReference>
<dbReference type="Gene3D" id="3.30.1330.70">
    <property type="entry name" value="Holliday junction resolvase RusA"/>
    <property type="match status" value="1"/>
</dbReference>
<organism evidence="1">
    <name type="scientific">marine sediment metagenome</name>
    <dbReference type="NCBI Taxonomy" id="412755"/>
    <lineage>
        <taxon>unclassified sequences</taxon>
        <taxon>metagenomes</taxon>
        <taxon>ecological metagenomes</taxon>
    </lineage>
</organism>
<reference evidence="1" key="1">
    <citation type="journal article" date="2015" name="Nature">
        <title>Complex archaea that bridge the gap between prokaryotes and eukaryotes.</title>
        <authorList>
            <person name="Spang A."/>
            <person name="Saw J.H."/>
            <person name="Jorgensen S.L."/>
            <person name="Zaremba-Niedzwiedzka K."/>
            <person name="Martijn J."/>
            <person name="Lind A.E."/>
            <person name="van Eijk R."/>
            <person name="Schleper C."/>
            <person name="Guy L."/>
            <person name="Ettema T.J."/>
        </authorList>
    </citation>
    <scope>NUCLEOTIDE SEQUENCE</scope>
</reference>
<dbReference type="InterPro" id="IPR036614">
    <property type="entry name" value="RusA-like_sf"/>
</dbReference>
<dbReference type="AlphaFoldDB" id="A0A0F9DTJ0"/>
<dbReference type="InterPro" id="IPR008822">
    <property type="entry name" value="Endonuclease_RusA-like"/>
</dbReference>
<dbReference type="EMBL" id="LAZR01030291">
    <property type="protein sequence ID" value="KKL57066.1"/>
    <property type="molecule type" value="Genomic_DNA"/>
</dbReference>
<gene>
    <name evidence="1" type="ORF">LCGC14_2239140</name>
</gene>
<proteinExistence type="predicted"/>
<evidence type="ECO:0000313" key="1">
    <source>
        <dbReference type="EMBL" id="KKL57066.1"/>
    </source>
</evidence>
<comment type="caution">
    <text evidence="1">The sequence shown here is derived from an EMBL/GenBank/DDBJ whole genome shotgun (WGS) entry which is preliminary data.</text>
</comment>
<sequence length="141" mass="16460">MIHLILPGSIRSKKNSHRPVTIPAKGKTKVMGWIGNKWRYAQIIITTGKAYKLWEKEARKAIMLQKPNDFEMFTGPVVVKMLAYYKGQRPDLSGTMESVGDCLEKYIYFDDRQIEQWDGESRVIHDLKNPRTEVWVDEFKV</sequence>
<dbReference type="GO" id="GO:0000287">
    <property type="term" value="F:magnesium ion binding"/>
    <property type="evidence" value="ECO:0007669"/>
    <property type="project" value="InterPro"/>
</dbReference>
<dbReference type="Pfam" id="PF05866">
    <property type="entry name" value="RusA"/>
    <property type="match status" value="1"/>
</dbReference>
<name>A0A0F9DTJ0_9ZZZZ</name>
<dbReference type="GO" id="GO:0006310">
    <property type="term" value="P:DNA recombination"/>
    <property type="evidence" value="ECO:0007669"/>
    <property type="project" value="InterPro"/>
</dbReference>
<protein>
    <submittedName>
        <fullName evidence="1">Uncharacterized protein</fullName>
    </submittedName>
</protein>
<accession>A0A0F9DTJ0</accession>
<dbReference type="SUPFAM" id="SSF103084">
    <property type="entry name" value="Holliday junction resolvase RusA"/>
    <property type="match status" value="1"/>
</dbReference>